<dbReference type="GO" id="GO:0004674">
    <property type="term" value="F:protein serine/threonine kinase activity"/>
    <property type="evidence" value="ECO:0007669"/>
    <property type="project" value="TreeGrafter"/>
</dbReference>
<dbReference type="InterPro" id="IPR053235">
    <property type="entry name" value="Ser_Thr_kinase"/>
</dbReference>
<dbReference type="Proteomes" id="UP001274830">
    <property type="component" value="Unassembled WGS sequence"/>
</dbReference>
<name>A0AAE0WPF4_9PEZI</name>
<gene>
    <name evidence="2" type="ORF">LTR78_004850</name>
</gene>
<dbReference type="SUPFAM" id="SSF56112">
    <property type="entry name" value="Protein kinase-like (PK-like)"/>
    <property type="match status" value="1"/>
</dbReference>
<dbReference type="AlphaFoldDB" id="A0AAE0WPF4"/>
<dbReference type="EMBL" id="JAUTXT010000015">
    <property type="protein sequence ID" value="KAK3675340.1"/>
    <property type="molecule type" value="Genomic_DNA"/>
</dbReference>
<sequence>MSSGTPKNTWPILIVKHKQRLEACEQKAIADEDDFRATLSEFWKKYRERDGLRLLNRIRKQHNSILELAAAVDAALGIKAPDSLTALVFSVATAAVQAAFESKAELAALTQETKRLNDIVPSFNVENLRRFQTESRVRQPLEKLFESYMESYMAIFSESAPLVLCIERFRESLTGKDDFFAAQRADWERAFRGAQEEEQLRIDQAGKTAHAGVPEPMVLQRTNAQFDSVRELGAGQFGRVHCVKQYSTGEFFAQKFIPAPKEAGGRSATKKRVLNEVDVMKKLQHHHIASMLFYTEHDAGFNLIMLPVGDCNLREFLLLRCINADYPRSEIQLLDNWFGCLITALAFAHSNKIKHEDIKPSNILIKGTRVYLADFGCAWDFEESSTSLSADQSIAGTPVYWPPEPLKERGRAADVFALGCVFSEMLTVRQGCTLDEYGAARRVDERDNPYAFSKNLVAVEAWLRNLPGMEDGATRADVPKLLLKIILKMLERDNGLRENARQLKRELKVEDEVLFCSSCW</sequence>
<dbReference type="InterPro" id="IPR000719">
    <property type="entry name" value="Prot_kinase_dom"/>
</dbReference>
<comment type="caution">
    <text evidence="2">The sequence shown here is derived from an EMBL/GenBank/DDBJ whole genome shotgun (WGS) entry which is preliminary data.</text>
</comment>
<evidence type="ECO:0000259" key="1">
    <source>
        <dbReference type="PROSITE" id="PS50011"/>
    </source>
</evidence>
<keyword evidence="3" id="KW-1185">Reference proteome</keyword>
<dbReference type="PROSITE" id="PS50011">
    <property type="entry name" value="PROTEIN_KINASE_DOM"/>
    <property type="match status" value="1"/>
</dbReference>
<dbReference type="PANTHER" id="PTHR24361">
    <property type="entry name" value="MITOGEN-ACTIVATED KINASE KINASE KINASE"/>
    <property type="match status" value="1"/>
</dbReference>
<dbReference type="GO" id="GO:0005737">
    <property type="term" value="C:cytoplasm"/>
    <property type="evidence" value="ECO:0007669"/>
    <property type="project" value="TreeGrafter"/>
</dbReference>
<dbReference type="SMART" id="SM00220">
    <property type="entry name" value="S_TKc"/>
    <property type="match status" value="1"/>
</dbReference>
<protein>
    <recommendedName>
        <fullName evidence="1">Protein kinase domain-containing protein</fullName>
    </recommendedName>
</protein>
<dbReference type="Pfam" id="PF00069">
    <property type="entry name" value="Pkinase"/>
    <property type="match status" value="1"/>
</dbReference>
<dbReference type="PROSITE" id="PS00108">
    <property type="entry name" value="PROTEIN_KINASE_ST"/>
    <property type="match status" value="1"/>
</dbReference>
<dbReference type="InterPro" id="IPR008271">
    <property type="entry name" value="Ser/Thr_kinase_AS"/>
</dbReference>
<dbReference type="InterPro" id="IPR011009">
    <property type="entry name" value="Kinase-like_dom_sf"/>
</dbReference>
<evidence type="ECO:0000313" key="2">
    <source>
        <dbReference type="EMBL" id="KAK3675340.1"/>
    </source>
</evidence>
<evidence type="ECO:0000313" key="3">
    <source>
        <dbReference type="Proteomes" id="UP001274830"/>
    </source>
</evidence>
<dbReference type="CDD" id="cd00180">
    <property type="entry name" value="PKc"/>
    <property type="match status" value="1"/>
</dbReference>
<feature type="domain" description="Protein kinase" evidence="1">
    <location>
        <begin position="226"/>
        <end position="514"/>
    </location>
</feature>
<dbReference type="Gene3D" id="1.10.510.10">
    <property type="entry name" value="Transferase(Phosphotransferase) domain 1"/>
    <property type="match status" value="1"/>
</dbReference>
<reference evidence="2" key="1">
    <citation type="submission" date="2023-07" db="EMBL/GenBank/DDBJ databases">
        <title>Black Yeasts Isolated from many extreme environments.</title>
        <authorList>
            <person name="Coleine C."/>
            <person name="Stajich J.E."/>
            <person name="Selbmann L."/>
        </authorList>
    </citation>
    <scope>NUCLEOTIDE SEQUENCE</scope>
    <source>
        <strain evidence="2">CCFEE 5485</strain>
    </source>
</reference>
<accession>A0AAE0WPF4</accession>
<proteinExistence type="predicted"/>
<dbReference type="GO" id="GO:0005524">
    <property type="term" value="F:ATP binding"/>
    <property type="evidence" value="ECO:0007669"/>
    <property type="project" value="InterPro"/>
</dbReference>
<organism evidence="2 3">
    <name type="scientific">Recurvomyces mirabilis</name>
    <dbReference type="NCBI Taxonomy" id="574656"/>
    <lineage>
        <taxon>Eukaryota</taxon>
        <taxon>Fungi</taxon>
        <taxon>Dikarya</taxon>
        <taxon>Ascomycota</taxon>
        <taxon>Pezizomycotina</taxon>
        <taxon>Dothideomycetes</taxon>
        <taxon>Dothideomycetidae</taxon>
        <taxon>Mycosphaerellales</taxon>
        <taxon>Teratosphaeriaceae</taxon>
        <taxon>Recurvomyces</taxon>
    </lineage>
</organism>
<dbReference type="Gene3D" id="3.30.200.20">
    <property type="entry name" value="Phosphorylase Kinase, domain 1"/>
    <property type="match status" value="1"/>
</dbReference>